<sequence length="235" mass="24375">MKTADTTGSADCCDTSARNDRAAAAPGSAQNAVAQISTEEFPADAAAVRSAGFRLLFATGEPVPPAALAAEAGIAETDLDAALLSVRDRGRIEIDEQGCLVGIGGLTLIPGRHRFVVNGVSHWTWCALDVVGILGALGASGSVHSTDPYSGTPINIEYVDGQPSTDAHLFIPAGFQDANVRRDWCPNVNFFSSHQGAESWAASQGLDGDVVAVSNILDDAVVMWNPVVTPQGSDQ</sequence>
<reference evidence="1" key="1">
    <citation type="submission" date="2018-06" db="EMBL/GenBank/DDBJ databases">
        <authorList>
            <person name="Zhirakovskaya E."/>
        </authorList>
    </citation>
    <scope>NUCLEOTIDE SEQUENCE</scope>
</reference>
<accession>A0A3B0RUW3</accession>
<dbReference type="GO" id="GO:0018836">
    <property type="term" value="F:alkylmercury lyase activity"/>
    <property type="evidence" value="ECO:0007669"/>
    <property type="project" value="InterPro"/>
</dbReference>
<dbReference type="SUPFAM" id="SSF160387">
    <property type="entry name" value="NosL/MerB-like"/>
    <property type="match status" value="1"/>
</dbReference>
<dbReference type="Pfam" id="PF03243">
    <property type="entry name" value="MerB"/>
    <property type="match status" value="1"/>
</dbReference>
<dbReference type="Gene3D" id="3.30.450.410">
    <property type="match status" value="1"/>
</dbReference>
<gene>
    <name evidence="1" type="ORF">MNBD_ACTINO02-2873</name>
</gene>
<name>A0A3B0RUW3_9ZZZZ</name>
<proteinExistence type="predicted"/>
<evidence type="ECO:0000313" key="1">
    <source>
        <dbReference type="EMBL" id="VAV94901.1"/>
    </source>
</evidence>
<protein>
    <recommendedName>
        <fullName evidence="2">Alkylmercury lyase</fullName>
    </recommendedName>
</protein>
<dbReference type="InterPro" id="IPR053717">
    <property type="entry name" value="MerB_lyase_sf"/>
</dbReference>
<dbReference type="PRINTS" id="PR01699">
    <property type="entry name" value="ORGNOHGLYASE"/>
</dbReference>
<dbReference type="InterPro" id="IPR004927">
    <property type="entry name" value="MerB"/>
</dbReference>
<dbReference type="AlphaFoldDB" id="A0A3B0RUW3"/>
<organism evidence="1">
    <name type="scientific">hydrothermal vent metagenome</name>
    <dbReference type="NCBI Taxonomy" id="652676"/>
    <lineage>
        <taxon>unclassified sequences</taxon>
        <taxon>metagenomes</taxon>
        <taxon>ecological metagenomes</taxon>
    </lineage>
</organism>
<evidence type="ECO:0008006" key="2">
    <source>
        <dbReference type="Google" id="ProtNLM"/>
    </source>
</evidence>
<dbReference type="EMBL" id="UOEK01000068">
    <property type="protein sequence ID" value="VAV94901.1"/>
    <property type="molecule type" value="Genomic_DNA"/>
</dbReference>